<feature type="domain" description="N-acetyltransferase" evidence="1">
    <location>
        <begin position="11"/>
        <end position="176"/>
    </location>
</feature>
<dbReference type="PANTHER" id="PTHR43792">
    <property type="entry name" value="GNAT FAMILY, PUTATIVE (AFU_ORTHOLOGUE AFUA_3G00765)-RELATED-RELATED"/>
    <property type="match status" value="1"/>
</dbReference>
<keyword evidence="3" id="KW-1185">Reference proteome</keyword>
<dbReference type="Proteomes" id="UP000199598">
    <property type="component" value="Unassembled WGS sequence"/>
</dbReference>
<gene>
    <name evidence="2" type="ORF">SAMN04488518_101700</name>
</gene>
<dbReference type="RefSeq" id="WP_093516722.1">
    <property type="nucleotide sequence ID" value="NZ_FOSK01000001.1"/>
</dbReference>
<reference evidence="2 3" key="1">
    <citation type="submission" date="2016-10" db="EMBL/GenBank/DDBJ databases">
        <authorList>
            <person name="Varghese N."/>
            <person name="Submissions S."/>
        </authorList>
    </citation>
    <scope>NUCLEOTIDE SEQUENCE [LARGE SCALE GENOMIC DNA]</scope>
    <source>
        <strain evidence="2 3">DSM 16392</strain>
    </source>
</reference>
<evidence type="ECO:0000259" key="1">
    <source>
        <dbReference type="PROSITE" id="PS51186"/>
    </source>
</evidence>
<dbReference type="EMBL" id="FOSK01000001">
    <property type="protein sequence ID" value="SFK00197.1"/>
    <property type="molecule type" value="Genomic_DNA"/>
</dbReference>
<evidence type="ECO:0000313" key="2">
    <source>
        <dbReference type="EMBL" id="SFK00197.1"/>
    </source>
</evidence>
<protein>
    <submittedName>
        <fullName evidence="2">Ribosomal-protein-alanine N-acetyltransferase</fullName>
    </submittedName>
</protein>
<proteinExistence type="predicted"/>
<dbReference type="InterPro" id="IPR000182">
    <property type="entry name" value="GNAT_dom"/>
</dbReference>
<evidence type="ECO:0000313" key="3">
    <source>
        <dbReference type="Proteomes" id="UP000199598"/>
    </source>
</evidence>
<name>A0A1I3W0Q1_9HYPH</name>
<comment type="caution">
    <text evidence="2">The sequence shown here is derived from an EMBL/GenBank/DDBJ whole genome shotgun (WGS) entry which is preliminary data.</text>
</comment>
<organism evidence="2 3">
    <name type="scientific">Pseudovibrio ascidiaceicola</name>
    <dbReference type="NCBI Taxonomy" id="285279"/>
    <lineage>
        <taxon>Bacteria</taxon>
        <taxon>Pseudomonadati</taxon>
        <taxon>Pseudomonadota</taxon>
        <taxon>Alphaproteobacteria</taxon>
        <taxon>Hyphomicrobiales</taxon>
        <taxon>Stappiaceae</taxon>
        <taxon>Pseudovibrio</taxon>
    </lineage>
</organism>
<accession>A0A1I3W0Q1</accession>
<dbReference type="InterPro" id="IPR051531">
    <property type="entry name" value="N-acetyltransferase"/>
</dbReference>
<dbReference type="Gene3D" id="3.40.630.30">
    <property type="match status" value="1"/>
</dbReference>
<dbReference type="InterPro" id="IPR016181">
    <property type="entry name" value="Acyl_CoA_acyltransferase"/>
</dbReference>
<sequence>MIFPELQTNRLILRALQPDDYPRLRFLFSDFDVARMTASFPHPITDEWAHEFITRNHSNDLSTDVVWAIDNGTGFIGSIGAHRIGKSASMGYALGKYYWRRGYMSEAVQAVVNYLQNERCVENVDACVFLENPASFRVLMKNGFVPTSVCTHSCVSREADEIETQNFELKLAQSAEQSQFAVAGIR</sequence>
<dbReference type="SUPFAM" id="SSF55729">
    <property type="entry name" value="Acyl-CoA N-acyltransferases (Nat)"/>
    <property type="match status" value="1"/>
</dbReference>
<dbReference type="PROSITE" id="PS51186">
    <property type="entry name" value="GNAT"/>
    <property type="match status" value="1"/>
</dbReference>
<dbReference type="Pfam" id="PF13302">
    <property type="entry name" value="Acetyltransf_3"/>
    <property type="match status" value="1"/>
</dbReference>